<dbReference type="AlphaFoldDB" id="G3HFB0"/>
<feature type="chain" id="PRO_5003444279" evidence="1">
    <location>
        <begin position="23"/>
        <end position="62"/>
    </location>
</feature>
<proteinExistence type="predicted"/>
<dbReference type="EMBL" id="JH000325">
    <property type="protein sequence ID" value="EGV99534.1"/>
    <property type="molecule type" value="Genomic_DNA"/>
</dbReference>
<dbReference type="InParanoid" id="G3HFB0"/>
<feature type="signal peptide" evidence="1">
    <location>
        <begin position="1"/>
        <end position="22"/>
    </location>
</feature>
<gene>
    <name evidence="2" type="ORF">I79_009266</name>
</gene>
<accession>G3HFB0</accession>
<reference evidence="3" key="1">
    <citation type="journal article" date="2011" name="Nat. Biotechnol.">
        <title>The genomic sequence of the Chinese hamster ovary (CHO)-K1 cell line.</title>
        <authorList>
            <person name="Xu X."/>
            <person name="Nagarajan H."/>
            <person name="Lewis N.E."/>
            <person name="Pan S."/>
            <person name="Cai Z."/>
            <person name="Liu X."/>
            <person name="Chen W."/>
            <person name="Xie M."/>
            <person name="Wang W."/>
            <person name="Hammond S."/>
            <person name="Andersen M.R."/>
            <person name="Neff N."/>
            <person name="Passarelli B."/>
            <person name="Koh W."/>
            <person name="Fan H.C."/>
            <person name="Wang J."/>
            <person name="Gui Y."/>
            <person name="Lee K.H."/>
            <person name="Betenbaugh M.J."/>
            <person name="Quake S.R."/>
            <person name="Famili I."/>
            <person name="Palsson B.O."/>
            <person name="Wang J."/>
        </authorList>
    </citation>
    <scope>NUCLEOTIDE SEQUENCE [LARGE SCALE GENOMIC DNA]</scope>
    <source>
        <strain evidence="3">CHO K1 cell line</strain>
    </source>
</reference>
<evidence type="ECO:0000313" key="3">
    <source>
        <dbReference type="Proteomes" id="UP000001075"/>
    </source>
</evidence>
<dbReference type="Proteomes" id="UP000001075">
    <property type="component" value="Unassembled WGS sequence"/>
</dbReference>
<evidence type="ECO:0000256" key="1">
    <source>
        <dbReference type="SAM" id="SignalP"/>
    </source>
</evidence>
<name>G3HFB0_CRIGR</name>
<protein>
    <submittedName>
        <fullName evidence="2">Uncharacterized protein</fullName>
    </submittedName>
</protein>
<evidence type="ECO:0000313" key="2">
    <source>
        <dbReference type="EMBL" id="EGV99534.1"/>
    </source>
</evidence>
<keyword evidence="1" id="KW-0732">Signal</keyword>
<organism evidence="2 3">
    <name type="scientific">Cricetulus griseus</name>
    <name type="common">Chinese hamster</name>
    <name type="synonym">Cricetulus barabensis griseus</name>
    <dbReference type="NCBI Taxonomy" id="10029"/>
    <lineage>
        <taxon>Eukaryota</taxon>
        <taxon>Metazoa</taxon>
        <taxon>Chordata</taxon>
        <taxon>Craniata</taxon>
        <taxon>Vertebrata</taxon>
        <taxon>Euteleostomi</taxon>
        <taxon>Mammalia</taxon>
        <taxon>Eutheria</taxon>
        <taxon>Euarchontoglires</taxon>
        <taxon>Glires</taxon>
        <taxon>Rodentia</taxon>
        <taxon>Myomorpha</taxon>
        <taxon>Muroidea</taxon>
        <taxon>Cricetidae</taxon>
        <taxon>Cricetinae</taxon>
        <taxon>Cricetulus</taxon>
    </lineage>
</organism>
<sequence>MGAHKRLLLSWVSPSTYLLAAGSMLGHQGLQPSGPYFCLAAQGLGKAARKQPGLRASKDYPS</sequence>